<keyword evidence="1" id="KW-1185">Reference proteome</keyword>
<dbReference type="KEGG" id="bbif:117216265"/>
<name>A0A6P8NC67_9HYME</name>
<dbReference type="AlphaFoldDB" id="A0A6P8NC67"/>
<dbReference type="GeneID" id="117216265"/>
<sequence>MASQEEIGISLGRAMNMVTRWCADSGLVIAYEKMKIILLTRKCILKVTDIQIKDHPLRTKKEINYLGVQLDKGRRYGAHFEKVCGKANVLMGALRTLLPIVSGPTGSVRKLYYGVWEPVVLYASPVWVKPLLTKNNRNILKRAERIALIGSSTVYRTVSQAALCVLTGTMPIELEKILSRAGIAENSVQTRRTVEESIDDIWRGKWSVCREDNGTKKLIGDACAFKKYKRNIDHCTMQLFTGHGIFNVYLRTLSKEVHSQCCDCDAEVDHAEH</sequence>
<accession>A0A6P8NC67</accession>
<organism evidence="1 2">
    <name type="scientific">Bombus bifarius</name>
    <dbReference type="NCBI Taxonomy" id="103933"/>
    <lineage>
        <taxon>Eukaryota</taxon>
        <taxon>Metazoa</taxon>
        <taxon>Ecdysozoa</taxon>
        <taxon>Arthropoda</taxon>
        <taxon>Hexapoda</taxon>
        <taxon>Insecta</taxon>
        <taxon>Pterygota</taxon>
        <taxon>Neoptera</taxon>
        <taxon>Endopterygota</taxon>
        <taxon>Hymenoptera</taxon>
        <taxon>Apocrita</taxon>
        <taxon>Aculeata</taxon>
        <taxon>Apoidea</taxon>
        <taxon>Anthophila</taxon>
        <taxon>Apidae</taxon>
        <taxon>Bombus</taxon>
        <taxon>Pyrobombus</taxon>
    </lineage>
</organism>
<gene>
    <name evidence="2" type="primary">LOC117216265</name>
</gene>
<evidence type="ECO:0000313" key="2">
    <source>
        <dbReference type="RefSeq" id="XP_033318738.1"/>
    </source>
</evidence>
<evidence type="ECO:0000313" key="1">
    <source>
        <dbReference type="Proteomes" id="UP000515164"/>
    </source>
</evidence>
<protein>
    <submittedName>
        <fullName evidence="2">Uncharacterized protein LOC117216265</fullName>
    </submittedName>
</protein>
<dbReference type="RefSeq" id="XP_033318738.1">
    <property type="nucleotide sequence ID" value="XM_033462847.1"/>
</dbReference>
<reference evidence="2" key="1">
    <citation type="submission" date="2025-08" db="UniProtKB">
        <authorList>
            <consortium name="RefSeq"/>
        </authorList>
    </citation>
    <scope>IDENTIFICATION</scope>
    <source>
        <tissue evidence="2">Muscle</tissue>
    </source>
</reference>
<proteinExistence type="predicted"/>
<dbReference type="Proteomes" id="UP000515164">
    <property type="component" value="Unplaced"/>
</dbReference>